<dbReference type="PROSITE" id="PS50088">
    <property type="entry name" value="ANK_REPEAT"/>
    <property type="match status" value="3"/>
</dbReference>
<dbReference type="Gene3D" id="1.25.40.20">
    <property type="entry name" value="Ankyrin repeat-containing domain"/>
    <property type="match status" value="1"/>
</dbReference>
<feature type="non-terminal residue" evidence="4">
    <location>
        <position position="1"/>
    </location>
</feature>
<keyword evidence="1" id="KW-0677">Repeat</keyword>
<dbReference type="AlphaFoldDB" id="A0A2T4AA61"/>
<accession>A0A2T4AA61</accession>
<evidence type="ECO:0000313" key="5">
    <source>
        <dbReference type="Proteomes" id="UP000241690"/>
    </source>
</evidence>
<feature type="non-terminal residue" evidence="4">
    <location>
        <position position="82"/>
    </location>
</feature>
<evidence type="ECO:0000256" key="3">
    <source>
        <dbReference type="PROSITE-ProRule" id="PRU00023"/>
    </source>
</evidence>
<dbReference type="SMART" id="SM00248">
    <property type="entry name" value="ANK"/>
    <property type="match status" value="2"/>
</dbReference>
<dbReference type="Pfam" id="PF12796">
    <property type="entry name" value="Ank_2"/>
    <property type="match status" value="1"/>
</dbReference>
<dbReference type="SUPFAM" id="SSF48403">
    <property type="entry name" value="Ankyrin repeat"/>
    <property type="match status" value="1"/>
</dbReference>
<dbReference type="EMBL" id="KZ679681">
    <property type="protein sequence ID" value="PTB53808.1"/>
    <property type="molecule type" value="Genomic_DNA"/>
</dbReference>
<dbReference type="GeneID" id="36623155"/>
<organism evidence="4 5">
    <name type="scientific">Trichoderma harzianum CBS 226.95</name>
    <dbReference type="NCBI Taxonomy" id="983964"/>
    <lineage>
        <taxon>Eukaryota</taxon>
        <taxon>Fungi</taxon>
        <taxon>Dikarya</taxon>
        <taxon>Ascomycota</taxon>
        <taxon>Pezizomycotina</taxon>
        <taxon>Sordariomycetes</taxon>
        <taxon>Hypocreomycetidae</taxon>
        <taxon>Hypocreales</taxon>
        <taxon>Hypocreaceae</taxon>
        <taxon>Trichoderma</taxon>
    </lineage>
</organism>
<keyword evidence="2 3" id="KW-0040">ANK repeat</keyword>
<dbReference type="STRING" id="983964.A0A2T4AA61"/>
<reference evidence="4 5" key="1">
    <citation type="submission" date="2016-07" db="EMBL/GenBank/DDBJ databases">
        <title>Multiple horizontal gene transfer events from other fungi enriched the ability of initially mycotrophic Trichoderma (Ascomycota) to feed on dead plant biomass.</title>
        <authorList>
            <consortium name="DOE Joint Genome Institute"/>
            <person name="Aerts A."/>
            <person name="Atanasova L."/>
            <person name="Chenthamara K."/>
            <person name="Zhang J."/>
            <person name="Grujic M."/>
            <person name="Henrissat B."/>
            <person name="Kuo A."/>
            <person name="Salamov A."/>
            <person name="Lipzen A."/>
            <person name="Labutti K."/>
            <person name="Barry K."/>
            <person name="Miao Y."/>
            <person name="Rahimi M.J."/>
            <person name="Shen Q."/>
            <person name="Grigoriev I.V."/>
            <person name="Kubicek C.P."/>
            <person name="Druzhinina I.S."/>
        </authorList>
    </citation>
    <scope>NUCLEOTIDE SEQUENCE [LARGE SCALE GENOMIC DNA]</scope>
    <source>
        <strain evidence="4 5">CBS 226.95</strain>
    </source>
</reference>
<name>A0A2T4AA61_TRIHA</name>
<dbReference type="Proteomes" id="UP000241690">
    <property type="component" value="Unassembled WGS sequence"/>
</dbReference>
<dbReference type="InterPro" id="IPR036770">
    <property type="entry name" value="Ankyrin_rpt-contain_sf"/>
</dbReference>
<gene>
    <name evidence="4" type="ORF">M431DRAFT_36422</name>
</gene>
<dbReference type="PANTHER" id="PTHR24201">
    <property type="entry name" value="ANK_REP_REGION DOMAIN-CONTAINING PROTEIN"/>
    <property type="match status" value="1"/>
</dbReference>
<protein>
    <submittedName>
        <fullName evidence="4">Uncharacterized protein</fullName>
    </submittedName>
</protein>
<feature type="repeat" description="ANK" evidence="3">
    <location>
        <begin position="29"/>
        <end position="61"/>
    </location>
</feature>
<evidence type="ECO:0000256" key="1">
    <source>
        <dbReference type="ARBA" id="ARBA00022737"/>
    </source>
</evidence>
<feature type="repeat" description="ANK" evidence="3">
    <location>
        <begin position="1"/>
        <end position="28"/>
    </location>
</feature>
<sequence>LQIAAEKGHVPILEMLLKNKARINSKDSLGRTALHCAAKHGHLPAVRLLVENGARIDCATAGDTALDVAVERGHYKTVEYLL</sequence>
<proteinExistence type="predicted"/>
<evidence type="ECO:0000256" key="2">
    <source>
        <dbReference type="ARBA" id="ARBA00023043"/>
    </source>
</evidence>
<dbReference type="InterPro" id="IPR050776">
    <property type="entry name" value="Ank_Repeat/CDKN_Inhibitor"/>
</dbReference>
<dbReference type="RefSeq" id="XP_024773485.1">
    <property type="nucleotide sequence ID" value="XM_024914590.1"/>
</dbReference>
<dbReference type="PROSITE" id="PS50297">
    <property type="entry name" value="ANK_REP_REGION"/>
    <property type="match status" value="3"/>
</dbReference>
<feature type="repeat" description="ANK" evidence="3">
    <location>
        <begin position="61"/>
        <end position="82"/>
    </location>
</feature>
<dbReference type="InterPro" id="IPR002110">
    <property type="entry name" value="Ankyrin_rpt"/>
</dbReference>
<keyword evidence="5" id="KW-1185">Reference proteome</keyword>
<evidence type="ECO:0000313" key="4">
    <source>
        <dbReference type="EMBL" id="PTB53808.1"/>
    </source>
</evidence>